<dbReference type="InterPro" id="IPR000835">
    <property type="entry name" value="HTH_MarR-typ"/>
</dbReference>
<evidence type="ECO:0000313" key="5">
    <source>
        <dbReference type="EMBL" id="MBB6143543.1"/>
    </source>
</evidence>
<dbReference type="PANTHER" id="PTHR33164">
    <property type="entry name" value="TRANSCRIPTIONAL REGULATOR, MARR FAMILY"/>
    <property type="match status" value="1"/>
</dbReference>
<reference evidence="5 6" key="1">
    <citation type="submission" date="2020-08" db="EMBL/GenBank/DDBJ databases">
        <title>Genomic Encyclopedia of Type Strains, Phase IV (KMG-IV): sequencing the most valuable type-strain genomes for metagenomic binning, comparative biology and taxonomic classification.</title>
        <authorList>
            <person name="Goeker M."/>
        </authorList>
    </citation>
    <scope>NUCLEOTIDE SEQUENCE [LARGE SCALE GENOMIC DNA]</scope>
    <source>
        <strain evidence="5 6">DSM 103733</strain>
    </source>
</reference>
<keyword evidence="1" id="KW-0805">Transcription regulation</keyword>
<name>A0A841JQB7_9BACT</name>
<evidence type="ECO:0000256" key="1">
    <source>
        <dbReference type="ARBA" id="ARBA00023015"/>
    </source>
</evidence>
<dbReference type="SMART" id="SM00347">
    <property type="entry name" value="HTH_MARR"/>
    <property type="match status" value="1"/>
</dbReference>
<gene>
    <name evidence="5" type="ORF">HNQ77_001492</name>
</gene>
<proteinExistence type="predicted"/>
<dbReference type="PROSITE" id="PS50995">
    <property type="entry name" value="HTH_MARR_2"/>
    <property type="match status" value="1"/>
</dbReference>
<dbReference type="OrthoDB" id="8635520at2"/>
<dbReference type="Pfam" id="PF22381">
    <property type="entry name" value="Staph_reg_Sar_Rot"/>
    <property type="match status" value="1"/>
</dbReference>
<keyword evidence="6" id="KW-1185">Reference proteome</keyword>
<organism evidence="5 6">
    <name type="scientific">Silvibacterium bohemicum</name>
    <dbReference type="NCBI Taxonomy" id="1577686"/>
    <lineage>
        <taxon>Bacteria</taxon>
        <taxon>Pseudomonadati</taxon>
        <taxon>Acidobacteriota</taxon>
        <taxon>Terriglobia</taxon>
        <taxon>Terriglobales</taxon>
        <taxon>Acidobacteriaceae</taxon>
        <taxon>Silvibacterium</taxon>
    </lineage>
</organism>
<sequence>MSGKPLSPQELRIWHAFKMMGEDVLERVGRDISDATGLSGADFGVLSRLADLGKGQMRQQVLAQSLGWDKSRLSHHLTRMQQRQLIERQEADQRVVLVVLTKQGKAKLDAARPIHAESIRRNLLARLSQQQIETIVRVSNLLGEDV</sequence>
<comment type="caution">
    <text evidence="5">The sequence shown here is derived from an EMBL/GenBank/DDBJ whole genome shotgun (WGS) entry which is preliminary data.</text>
</comment>
<dbReference type="Proteomes" id="UP000538666">
    <property type="component" value="Unassembled WGS sequence"/>
</dbReference>
<dbReference type="RefSeq" id="WP_050058830.1">
    <property type="nucleotide sequence ID" value="NZ_JACHEK010000003.1"/>
</dbReference>
<dbReference type="EMBL" id="JACHEK010000003">
    <property type="protein sequence ID" value="MBB6143543.1"/>
    <property type="molecule type" value="Genomic_DNA"/>
</dbReference>
<dbReference type="GO" id="GO:0006950">
    <property type="term" value="P:response to stress"/>
    <property type="evidence" value="ECO:0007669"/>
    <property type="project" value="TreeGrafter"/>
</dbReference>
<keyword evidence="2 5" id="KW-0238">DNA-binding</keyword>
<dbReference type="Gene3D" id="1.10.10.10">
    <property type="entry name" value="Winged helix-like DNA-binding domain superfamily/Winged helix DNA-binding domain"/>
    <property type="match status" value="1"/>
</dbReference>
<protein>
    <submittedName>
        <fullName evidence="5">DNA-binding MarR family transcriptional regulator</fullName>
    </submittedName>
</protein>
<evidence type="ECO:0000256" key="3">
    <source>
        <dbReference type="ARBA" id="ARBA00023163"/>
    </source>
</evidence>
<accession>A0A841JQB7</accession>
<dbReference type="InterPro" id="IPR036388">
    <property type="entry name" value="WH-like_DNA-bd_sf"/>
</dbReference>
<dbReference type="PANTHER" id="PTHR33164:SF99">
    <property type="entry name" value="MARR FAMILY REGULATORY PROTEIN"/>
    <property type="match status" value="1"/>
</dbReference>
<dbReference type="InterPro" id="IPR039422">
    <property type="entry name" value="MarR/SlyA-like"/>
</dbReference>
<dbReference type="GO" id="GO:0003700">
    <property type="term" value="F:DNA-binding transcription factor activity"/>
    <property type="evidence" value="ECO:0007669"/>
    <property type="project" value="InterPro"/>
</dbReference>
<dbReference type="AlphaFoldDB" id="A0A841JQB7"/>
<dbReference type="InterPro" id="IPR036390">
    <property type="entry name" value="WH_DNA-bd_sf"/>
</dbReference>
<dbReference type="InterPro" id="IPR055166">
    <property type="entry name" value="Transc_reg_Sar_Rot_HTH"/>
</dbReference>
<evidence type="ECO:0000259" key="4">
    <source>
        <dbReference type="PROSITE" id="PS50995"/>
    </source>
</evidence>
<dbReference type="SUPFAM" id="SSF46785">
    <property type="entry name" value="Winged helix' DNA-binding domain"/>
    <property type="match status" value="1"/>
</dbReference>
<evidence type="ECO:0000256" key="2">
    <source>
        <dbReference type="ARBA" id="ARBA00023125"/>
    </source>
</evidence>
<feature type="domain" description="HTH marR-type" evidence="4">
    <location>
        <begin position="1"/>
        <end position="144"/>
    </location>
</feature>
<dbReference type="GO" id="GO:0003677">
    <property type="term" value="F:DNA binding"/>
    <property type="evidence" value="ECO:0007669"/>
    <property type="project" value="UniProtKB-KW"/>
</dbReference>
<keyword evidence="3" id="KW-0804">Transcription</keyword>
<evidence type="ECO:0000313" key="6">
    <source>
        <dbReference type="Proteomes" id="UP000538666"/>
    </source>
</evidence>